<name>A0A151SCW4_CAJCA</name>
<organism evidence="1 2">
    <name type="scientific">Cajanus cajan</name>
    <name type="common">Pigeon pea</name>
    <name type="synonym">Cajanus indicus</name>
    <dbReference type="NCBI Taxonomy" id="3821"/>
    <lineage>
        <taxon>Eukaryota</taxon>
        <taxon>Viridiplantae</taxon>
        <taxon>Streptophyta</taxon>
        <taxon>Embryophyta</taxon>
        <taxon>Tracheophyta</taxon>
        <taxon>Spermatophyta</taxon>
        <taxon>Magnoliopsida</taxon>
        <taxon>eudicotyledons</taxon>
        <taxon>Gunneridae</taxon>
        <taxon>Pentapetalae</taxon>
        <taxon>rosids</taxon>
        <taxon>fabids</taxon>
        <taxon>Fabales</taxon>
        <taxon>Fabaceae</taxon>
        <taxon>Papilionoideae</taxon>
        <taxon>50 kb inversion clade</taxon>
        <taxon>NPAAA clade</taxon>
        <taxon>indigoferoid/millettioid clade</taxon>
        <taxon>Phaseoleae</taxon>
        <taxon>Cajanus</taxon>
    </lineage>
</organism>
<dbReference type="Proteomes" id="UP000075243">
    <property type="component" value="Unassembled WGS sequence"/>
</dbReference>
<proteinExistence type="predicted"/>
<dbReference type="AlphaFoldDB" id="A0A151SCW4"/>
<evidence type="ECO:0000313" key="2">
    <source>
        <dbReference type="Proteomes" id="UP000075243"/>
    </source>
</evidence>
<sequence>MELIISPPEIIISFDLSLSSMYPSGCFTPKSPLRYHPPLNAFSVAFKFFRYPHITVLPLHITSPMLLPSAGTLFIVRGSLTSSSSIPTWSIP</sequence>
<gene>
    <name evidence="1" type="ORF">KK1_025393</name>
</gene>
<evidence type="ECO:0000313" key="1">
    <source>
        <dbReference type="EMBL" id="KYP52652.1"/>
    </source>
</evidence>
<dbReference type="Gramene" id="C.cajan_24031.t">
    <property type="protein sequence ID" value="C.cajan_24031.t.cds1"/>
    <property type="gene ID" value="C.cajan_24031"/>
</dbReference>
<keyword evidence="2" id="KW-1185">Reference proteome</keyword>
<protein>
    <submittedName>
        <fullName evidence="1">Uncharacterized protein</fullName>
    </submittedName>
</protein>
<reference evidence="1" key="1">
    <citation type="journal article" date="2012" name="Nat. Biotechnol.">
        <title>Draft genome sequence of pigeonpea (Cajanus cajan), an orphan legume crop of resource-poor farmers.</title>
        <authorList>
            <person name="Varshney R.K."/>
            <person name="Chen W."/>
            <person name="Li Y."/>
            <person name="Bharti A.K."/>
            <person name="Saxena R.K."/>
            <person name="Schlueter J.A."/>
            <person name="Donoghue M.T."/>
            <person name="Azam S."/>
            <person name="Fan G."/>
            <person name="Whaley A.M."/>
            <person name="Farmer A.D."/>
            <person name="Sheridan J."/>
            <person name="Iwata A."/>
            <person name="Tuteja R."/>
            <person name="Penmetsa R.V."/>
            <person name="Wu W."/>
            <person name="Upadhyaya H.D."/>
            <person name="Yang S.P."/>
            <person name="Shah T."/>
            <person name="Saxena K.B."/>
            <person name="Michael T."/>
            <person name="McCombie W.R."/>
            <person name="Yang B."/>
            <person name="Zhang G."/>
            <person name="Yang H."/>
            <person name="Wang J."/>
            <person name="Spillane C."/>
            <person name="Cook D.R."/>
            <person name="May G.D."/>
            <person name="Xu X."/>
            <person name="Jackson S.A."/>
        </authorList>
    </citation>
    <scope>NUCLEOTIDE SEQUENCE [LARGE SCALE GENOMIC DNA]</scope>
</reference>
<dbReference type="EMBL" id="KQ483421">
    <property type="protein sequence ID" value="KYP52652.1"/>
    <property type="molecule type" value="Genomic_DNA"/>
</dbReference>
<accession>A0A151SCW4</accession>